<gene>
    <name evidence="7" type="ORF">METZ01_LOCUS257817</name>
</gene>
<dbReference type="InterPro" id="IPR036702">
    <property type="entry name" value="ComB-like_sf"/>
</dbReference>
<evidence type="ECO:0000256" key="1">
    <source>
        <dbReference type="ARBA" id="ARBA00001946"/>
    </source>
</evidence>
<comment type="cofactor">
    <cofactor evidence="1">
        <name>Mg(2+)</name>
        <dbReference type="ChEBI" id="CHEBI:18420"/>
    </cofactor>
</comment>
<proteinExistence type="inferred from homology"/>
<dbReference type="PANTHER" id="PTHR37311">
    <property type="entry name" value="2-PHOSPHOSULFOLACTATE PHOSPHATASE-RELATED"/>
    <property type="match status" value="1"/>
</dbReference>
<dbReference type="GO" id="GO:0050545">
    <property type="term" value="F:sulfopyruvate decarboxylase activity"/>
    <property type="evidence" value="ECO:0007669"/>
    <property type="project" value="TreeGrafter"/>
</dbReference>
<comment type="similarity">
    <text evidence="2">Belongs to the ComB family.</text>
</comment>
<evidence type="ECO:0000256" key="4">
    <source>
        <dbReference type="ARBA" id="ARBA00022801"/>
    </source>
</evidence>
<dbReference type="PANTHER" id="PTHR37311:SF1">
    <property type="entry name" value="2-PHOSPHOSULFOLACTATE PHOSPHATASE-RELATED"/>
    <property type="match status" value="1"/>
</dbReference>
<evidence type="ECO:0000256" key="5">
    <source>
        <dbReference type="ARBA" id="ARBA00022842"/>
    </source>
</evidence>
<dbReference type="EC" id="3.1.3.71" evidence="3"/>
<accession>A0A382J1K4</accession>
<keyword evidence="5" id="KW-0460">Magnesium</keyword>
<dbReference type="GO" id="GO:0050532">
    <property type="term" value="F:2-phosphosulfolactate phosphatase activity"/>
    <property type="evidence" value="ECO:0007669"/>
    <property type="project" value="UniProtKB-EC"/>
</dbReference>
<organism evidence="7">
    <name type="scientific">marine metagenome</name>
    <dbReference type="NCBI Taxonomy" id="408172"/>
    <lineage>
        <taxon>unclassified sequences</taxon>
        <taxon>metagenomes</taxon>
        <taxon>ecological metagenomes</taxon>
    </lineage>
</organism>
<protein>
    <recommendedName>
        <fullName evidence="3">2-phosphosulfolactate phosphatase</fullName>
        <ecNumber evidence="3">3.1.3.71</ecNumber>
    </recommendedName>
</protein>
<comment type="catalytic activity">
    <reaction evidence="6">
        <text>(2R)-O-phospho-3-sulfolactate + H2O = (2R)-3-sulfolactate + phosphate</text>
        <dbReference type="Rhea" id="RHEA:23416"/>
        <dbReference type="ChEBI" id="CHEBI:15377"/>
        <dbReference type="ChEBI" id="CHEBI:15597"/>
        <dbReference type="ChEBI" id="CHEBI:43474"/>
        <dbReference type="ChEBI" id="CHEBI:58738"/>
        <dbReference type="EC" id="3.1.3.71"/>
    </reaction>
</comment>
<evidence type="ECO:0000256" key="6">
    <source>
        <dbReference type="ARBA" id="ARBA00033711"/>
    </source>
</evidence>
<dbReference type="InterPro" id="IPR005238">
    <property type="entry name" value="ComB-like"/>
</dbReference>
<dbReference type="AlphaFoldDB" id="A0A382J1K4"/>
<evidence type="ECO:0000256" key="3">
    <source>
        <dbReference type="ARBA" id="ARBA00012953"/>
    </source>
</evidence>
<sequence length="245" mass="26161">MQTTFTPADFEALAQTDLSGTTCVVLDILRATSSMITALANGAEQILPVATIEEALAAKAEHPEALLCGERDGLRITAAQTGGTEFDLGNSPREYTAEMVAGKTLITTTTNGTRALRACANAEHTLVASFLNLTATTDYLRTAKPSQLVIVCGGTYEEEALEDTLAAGALAEALWEKYDECDDATQTARLLFTSAPVEETILQAKNAQRLLSLPDLAEDVEHCLQSDRYPFTATVAANGMIRRNA</sequence>
<dbReference type="Pfam" id="PF04029">
    <property type="entry name" value="2-ph_phosp"/>
    <property type="match status" value="1"/>
</dbReference>
<dbReference type="Gene3D" id="3.90.1560.10">
    <property type="entry name" value="ComB-like"/>
    <property type="match status" value="1"/>
</dbReference>
<dbReference type="GO" id="GO:0000287">
    <property type="term" value="F:magnesium ion binding"/>
    <property type="evidence" value="ECO:0007669"/>
    <property type="project" value="InterPro"/>
</dbReference>
<keyword evidence="4" id="KW-0378">Hydrolase</keyword>
<dbReference type="SUPFAM" id="SSF142823">
    <property type="entry name" value="ComB-like"/>
    <property type="match status" value="1"/>
</dbReference>
<reference evidence="7" key="1">
    <citation type="submission" date="2018-05" db="EMBL/GenBank/DDBJ databases">
        <authorList>
            <person name="Lanie J.A."/>
            <person name="Ng W.-L."/>
            <person name="Kazmierczak K.M."/>
            <person name="Andrzejewski T.M."/>
            <person name="Davidsen T.M."/>
            <person name="Wayne K.J."/>
            <person name="Tettelin H."/>
            <person name="Glass J.I."/>
            <person name="Rusch D."/>
            <person name="Podicherti R."/>
            <person name="Tsui H.-C.T."/>
            <person name="Winkler M.E."/>
        </authorList>
    </citation>
    <scope>NUCLEOTIDE SEQUENCE</scope>
</reference>
<evidence type="ECO:0000313" key="7">
    <source>
        <dbReference type="EMBL" id="SVC04963.1"/>
    </source>
</evidence>
<name>A0A382J1K4_9ZZZZ</name>
<dbReference type="EMBL" id="UINC01070653">
    <property type="protein sequence ID" value="SVC04963.1"/>
    <property type="molecule type" value="Genomic_DNA"/>
</dbReference>
<evidence type="ECO:0000256" key="2">
    <source>
        <dbReference type="ARBA" id="ARBA00009997"/>
    </source>
</evidence>